<dbReference type="AlphaFoldDB" id="A0A1H6A8D6"/>
<dbReference type="EMBL" id="FNVO01000005">
    <property type="protein sequence ID" value="SEG44307.1"/>
    <property type="molecule type" value="Genomic_DNA"/>
</dbReference>
<evidence type="ECO:0000313" key="2">
    <source>
        <dbReference type="Proteomes" id="UP000236723"/>
    </source>
</evidence>
<gene>
    <name evidence="1" type="ORF">SAMN04489712_105245</name>
</gene>
<proteinExistence type="predicted"/>
<accession>A0A1H6A8D6</accession>
<reference evidence="2" key="1">
    <citation type="submission" date="2016-10" db="EMBL/GenBank/DDBJ databases">
        <authorList>
            <person name="Varghese N."/>
            <person name="Submissions S."/>
        </authorList>
    </citation>
    <scope>NUCLEOTIDE SEQUENCE [LARGE SCALE GENOMIC DNA]</scope>
    <source>
        <strain evidence="2">DSM 43163</strain>
    </source>
</reference>
<protein>
    <submittedName>
        <fullName evidence="1">Uncharacterized protein</fullName>
    </submittedName>
</protein>
<dbReference type="RefSeq" id="WP_103938226.1">
    <property type="nucleotide sequence ID" value="NZ_FNVO01000005.1"/>
</dbReference>
<keyword evidence="2" id="KW-1185">Reference proteome</keyword>
<dbReference type="Proteomes" id="UP000236723">
    <property type="component" value="Unassembled WGS sequence"/>
</dbReference>
<dbReference type="OrthoDB" id="10011211at2"/>
<organism evidence="1 2">
    <name type="scientific">Thermomonospora echinospora</name>
    <dbReference type="NCBI Taxonomy" id="1992"/>
    <lineage>
        <taxon>Bacteria</taxon>
        <taxon>Bacillati</taxon>
        <taxon>Actinomycetota</taxon>
        <taxon>Actinomycetes</taxon>
        <taxon>Streptosporangiales</taxon>
        <taxon>Thermomonosporaceae</taxon>
        <taxon>Thermomonospora</taxon>
    </lineage>
</organism>
<sequence length="79" mass="9135">MTALSTARREIGHLAGVVKSDVPLPADRRLRCHRCRKLNRSATWRQWLTLKAGRKPKHWCGARMTLVDISTWTARQVTR</sequence>
<name>A0A1H6A8D6_9ACTN</name>
<evidence type="ECO:0000313" key="1">
    <source>
        <dbReference type="EMBL" id="SEG44307.1"/>
    </source>
</evidence>